<proteinExistence type="predicted"/>
<evidence type="ECO:0000256" key="1">
    <source>
        <dbReference type="ARBA" id="ARBA00022630"/>
    </source>
</evidence>
<accession>A0A382KSA1</accession>
<dbReference type="InterPro" id="IPR000415">
    <property type="entry name" value="Nitroreductase-like"/>
</dbReference>
<dbReference type="GO" id="GO:0016491">
    <property type="term" value="F:oxidoreductase activity"/>
    <property type="evidence" value="ECO:0007669"/>
    <property type="project" value="UniProtKB-KW"/>
</dbReference>
<evidence type="ECO:0000256" key="3">
    <source>
        <dbReference type="ARBA" id="ARBA00023002"/>
    </source>
</evidence>
<dbReference type="CDD" id="cd02144">
    <property type="entry name" value="iodotyrosine_dehalogenase"/>
    <property type="match status" value="1"/>
</dbReference>
<dbReference type="PANTHER" id="PTHR23026">
    <property type="entry name" value="NADPH NITROREDUCTASE"/>
    <property type="match status" value="1"/>
</dbReference>
<organism evidence="5">
    <name type="scientific">marine metagenome</name>
    <dbReference type="NCBI Taxonomy" id="408172"/>
    <lineage>
        <taxon>unclassified sequences</taxon>
        <taxon>metagenomes</taxon>
        <taxon>ecological metagenomes</taxon>
    </lineage>
</organism>
<dbReference type="PANTHER" id="PTHR23026:SF90">
    <property type="entry name" value="IODOTYROSINE DEIODINASE 1"/>
    <property type="match status" value="1"/>
</dbReference>
<dbReference type="AlphaFoldDB" id="A0A382KSA1"/>
<protein>
    <recommendedName>
        <fullName evidence="4">Nitroreductase domain-containing protein</fullName>
    </recommendedName>
</protein>
<keyword evidence="1" id="KW-0285">Flavoprotein</keyword>
<dbReference type="InterPro" id="IPR029479">
    <property type="entry name" value="Nitroreductase"/>
</dbReference>
<gene>
    <name evidence="5" type="ORF">METZ01_LOCUS278395</name>
</gene>
<evidence type="ECO:0000256" key="2">
    <source>
        <dbReference type="ARBA" id="ARBA00022643"/>
    </source>
</evidence>
<sequence>MGKTFKKIHIPEIKEYTDDEMQLKSLNFYKSLSNRRSIRDFSNKPIEHKIIENCIRTAGTAPSGANIQPWHFALVSDLKIKKKIRLAAEKEEKEFYNNRAPKEWLEVLAPLGTDDHKPYLEIAPYLIVIFMEKFGKTKHNKKVKHYYGLESVGIATGILITALHNAGLATLTHTPSPMGFLNKILKRPENERPFLILVVGHPAEDAKVPDIKRKPINTILTKY</sequence>
<dbReference type="Gene3D" id="3.40.109.10">
    <property type="entry name" value="NADH Oxidase"/>
    <property type="match status" value="1"/>
</dbReference>
<keyword evidence="2" id="KW-0288">FMN</keyword>
<evidence type="ECO:0000313" key="5">
    <source>
        <dbReference type="EMBL" id="SVC25541.1"/>
    </source>
</evidence>
<dbReference type="InterPro" id="IPR050627">
    <property type="entry name" value="Nitroreductase/BluB"/>
</dbReference>
<keyword evidence="3" id="KW-0560">Oxidoreductase</keyword>
<dbReference type="SUPFAM" id="SSF55469">
    <property type="entry name" value="FMN-dependent nitroreductase-like"/>
    <property type="match status" value="1"/>
</dbReference>
<feature type="domain" description="Nitroreductase" evidence="4">
    <location>
        <begin position="33"/>
        <end position="201"/>
    </location>
</feature>
<evidence type="ECO:0000259" key="4">
    <source>
        <dbReference type="Pfam" id="PF00881"/>
    </source>
</evidence>
<dbReference type="Pfam" id="PF00881">
    <property type="entry name" value="Nitroreductase"/>
    <property type="match status" value="1"/>
</dbReference>
<dbReference type="EMBL" id="UINC01081565">
    <property type="protein sequence ID" value="SVC25541.1"/>
    <property type="molecule type" value="Genomic_DNA"/>
</dbReference>
<name>A0A382KSA1_9ZZZZ</name>
<reference evidence="5" key="1">
    <citation type="submission" date="2018-05" db="EMBL/GenBank/DDBJ databases">
        <authorList>
            <person name="Lanie J.A."/>
            <person name="Ng W.-L."/>
            <person name="Kazmierczak K.M."/>
            <person name="Andrzejewski T.M."/>
            <person name="Davidsen T.M."/>
            <person name="Wayne K.J."/>
            <person name="Tettelin H."/>
            <person name="Glass J.I."/>
            <person name="Rusch D."/>
            <person name="Podicherti R."/>
            <person name="Tsui H.-C.T."/>
            <person name="Winkler M.E."/>
        </authorList>
    </citation>
    <scope>NUCLEOTIDE SEQUENCE</scope>
</reference>